<dbReference type="STRING" id="48709.A0A1D2N1X2"/>
<feature type="compositionally biased region" description="Basic and acidic residues" evidence="3">
    <location>
        <begin position="109"/>
        <end position="138"/>
    </location>
</feature>
<dbReference type="AlphaFoldDB" id="A0A1D2N1X2"/>
<organism evidence="5 6">
    <name type="scientific">Orchesella cincta</name>
    <name type="common">Springtail</name>
    <name type="synonym">Podura cincta</name>
    <dbReference type="NCBI Taxonomy" id="48709"/>
    <lineage>
        <taxon>Eukaryota</taxon>
        <taxon>Metazoa</taxon>
        <taxon>Ecdysozoa</taxon>
        <taxon>Arthropoda</taxon>
        <taxon>Hexapoda</taxon>
        <taxon>Collembola</taxon>
        <taxon>Entomobryomorpha</taxon>
        <taxon>Entomobryoidea</taxon>
        <taxon>Orchesellidae</taxon>
        <taxon>Orchesellinae</taxon>
        <taxon>Orchesella</taxon>
    </lineage>
</organism>
<dbReference type="Pfam" id="PF06991">
    <property type="entry name" value="MFAP1"/>
    <property type="match status" value="1"/>
</dbReference>
<evidence type="ECO:0000313" key="5">
    <source>
        <dbReference type="EMBL" id="ODM99272.1"/>
    </source>
</evidence>
<feature type="region of interest" description="Disordered" evidence="3">
    <location>
        <begin position="1"/>
        <end position="152"/>
    </location>
</feature>
<evidence type="ECO:0000256" key="2">
    <source>
        <dbReference type="SAM" id="Coils"/>
    </source>
</evidence>
<keyword evidence="6" id="KW-1185">Reference proteome</keyword>
<evidence type="ECO:0000256" key="3">
    <source>
        <dbReference type="SAM" id="MobiDB-lite"/>
    </source>
</evidence>
<feature type="compositionally biased region" description="Basic and acidic residues" evidence="3">
    <location>
        <begin position="437"/>
        <end position="448"/>
    </location>
</feature>
<feature type="compositionally biased region" description="Acidic residues" evidence="3">
    <location>
        <begin position="178"/>
        <end position="197"/>
    </location>
</feature>
<proteinExistence type="inferred from homology"/>
<dbReference type="PANTHER" id="PTHR15327">
    <property type="entry name" value="MICROFIBRIL-ASSOCIATED PROTEIN"/>
    <property type="match status" value="1"/>
</dbReference>
<reference evidence="5 6" key="1">
    <citation type="journal article" date="2016" name="Genome Biol. Evol.">
        <title>Gene Family Evolution Reflects Adaptation to Soil Environmental Stressors in the Genome of the Collembolan Orchesella cincta.</title>
        <authorList>
            <person name="Faddeeva-Vakhrusheva A."/>
            <person name="Derks M.F."/>
            <person name="Anvar S.Y."/>
            <person name="Agamennone V."/>
            <person name="Suring W."/>
            <person name="Smit S."/>
            <person name="van Straalen N.M."/>
            <person name="Roelofs D."/>
        </authorList>
    </citation>
    <scope>NUCLEOTIDE SEQUENCE [LARGE SCALE GENOMIC DNA]</scope>
    <source>
        <tissue evidence="5">Mixed pool</tissue>
    </source>
</reference>
<dbReference type="OMA" id="FHNERAG"/>
<evidence type="ECO:0000256" key="1">
    <source>
        <dbReference type="ARBA" id="ARBA00008155"/>
    </source>
</evidence>
<dbReference type="InterPro" id="IPR009730">
    <property type="entry name" value="MFAP1_C"/>
</dbReference>
<evidence type="ECO:0000259" key="4">
    <source>
        <dbReference type="Pfam" id="PF06991"/>
    </source>
</evidence>
<gene>
    <name evidence="5" type="ORF">Ocin01_07407</name>
</gene>
<comment type="similarity">
    <text evidence="1">Belongs to the MFAP1 family.</text>
</comment>
<comment type="caution">
    <text evidence="5">The sequence shown here is derived from an EMBL/GenBank/DDBJ whole genome shotgun (WGS) entry which is preliminary data.</text>
</comment>
<sequence length="455" mass="54204">MPKNSHAPAPIQSTAGAVPVKNEKGQVSMQKVKVSRYVSGKRPEYAPRSSSEDESEEEEFIGHQRFKHDDDDLEDEEDEMKVDYAELERSDPRLRRLLTAESGSRSRSRRVEEPEVLDADRDRDSDEDYREQRRHESESESEEEEVDEMEAEKRRAYIRERMLEKREEEELLAKEEDKEPESDESESEYEEYTDSEEEARPRLKPVFVRRDERITVKDKDNEDVITKQIEEQQRTKHEVRRKETLKIIEAEVEKERKRGGSDDESEATMPKITDVATDDENEEAEYEAWKVRELKRIKRDRDEREAYERERMEIDRMHNLTEEERRLEMKLKPKQILNKASKGKYKFLQKYYHRGVFFLDKEEDVFRRDFSQPTLEDHFDKTILPKVMQVKNFGRSGRTKYTHLVDQDTTNFESAWVGETAQNMKFHHTNAAGVRQNFEKPSFKRSKTDNTPGMK</sequence>
<feature type="compositionally biased region" description="Acidic residues" evidence="3">
    <location>
        <begin position="139"/>
        <end position="150"/>
    </location>
</feature>
<feature type="region of interest" description="Disordered" evidence="3">
    <location>
        <begin position="253"/>
        <end position="282"/>
    </location>
</feature>
<dbReference type="OrthoDB" id="1111734at2759"/>
<evidence type="ECO:0000313" key="6">
    <source>
        <dbReference type="Proteomes" id="UP000094527"/>
    </source>
</evidence>
<feature type="compositionally biased region" description="Acidic residues" evidence="3">
    <location>
        <begin position="71"/>
        <end position="80"/>
    </location>
</feature>
<feature type="compositionally biased region" description="Basic and acidic residues" evidence="3">
    <location>
        <begin position="81"/>
        <end position="94"/>
    </location>
</feature>
<feature type="domain" description="Micro-fibrillar-associated protein 1 C-terminal" evidence="4">
    <location>
        <begin position="195"/>
        <end position="409"/>
    </location>
</feature>
<feature type="region of interest" description="Disordered" evidence="3">
    <location>
        <begin position="435"/>
        <end position="455"/>
    </location>
</feature>
<protein>
    <submittedName>
        <fullName evidence="5">Microfibrillar-associated protein 1</fullName>
    </submittedName>
</protein>
<dbReference type="Proteomes" id="UP000094527">
    <property type="component" value="Unassembled WGS sequence"/>
</dbReference>
<dbReference type="EMBL" id="LJIJ01000289">
    <property type="protein sequence ID" value="ODM99272.1"/>
    <property type="molecule type" value="Genomic_DNA"/>
</dbReference>
<feature type="coiled-coil region" evidence="2">
    <location>
        <begin position="290"/>
        <end position="324"/>
    </location>
</feature>
<feature type="compositionally biased region" description="Basic and acidic residues" evidence="3">
    <location>
        <begin position="165"/>
        <end position="177"/>
    </location>
</feature>
<dbReference type="InterPro" id="IPR033194">
    <property type="entry name" value="MFAP1"/>
</dbReference>
<keyword evidence="2" id="KW-0175">Coiled coil</keyword>
<name>A0A1D2N1X2_ORCCI</name>
<accession>A0A1D2N1X2</accession>
<feature type="region of interest" description="Disordered" evidence="3">
    <location>
        <begin position="165"/>
        <end position="204"/>
    </location>
</feature>